<gene>
    <name evidence="1" type="ORF">EJ02DRAFT_327842</name>
</gene>
<reference evidence="1" key="1">
    <citation type="journal article" date="2020" name="Stud. Mycol.">
        <title>101 Dothideomycetes genomes: a test case for predicting lifestyles and emergence of pathogens.</title>
        <authorList>
            <person name="Haridas S."/>
            <person name="Albert R."/>
            <person name="Binder M."/>
            <person name="Bloem J."/>
            <person name="Labutti K."/>
            <person name="Salamov A."/>
            <person name="Andreopoulos B."/>
            <person name="Baker S."/>
            <person name="Barry K."/>
            <person name="Bills G."/>
            <person name="Bluhm B."/>
            <person name="Cannon C."/>
            <person name="Castanera R."/>
            <person name="Culley D."/>
            <person name="Daum C."/>
            <person name="Ezra D."/>
            <person name="Gonzalez J."/>
            <person name="Henrissat B."/>
            <person name="Kuo A."/>
            <person name="Liang C."/>
            <person name="Lipzen A."/>
            <person name="Lutzoni F."/>
            <person name="Magnuson J."/>
            <person name="Mondo S."/>
            <person name="Nolan M."/>
            <person name="Ohm R."/>
            <person name="Pangilinan J."/>
            <person name="Park H.-J."/>
            <person name="Ramirez L."/>
            <person name="Alfaro M."/>
            <person name="Sun H."/>
            <person name="Tritt A."/>
            <person name="Yoshinaga Y."/>
            <person name="Zwiers L.-H."/>
            <person name="Turgeon B."/>
            <person name="Goodwin S."/>
            <person name="Spatafora J."/>
            <person name="Crous P."/>
            <person name="Grigoriev I."/>
        </authorList>
    </citation>
    <scope>NUCLEOTIDE SEQUENCE</scope>
    <source>
        <strain evidence="1">CBS 161.51</strain>
    </source>
</reference>
<name>A0A6A5S4E1_9PLEO</name>
<evidence type="ECO:0000313" key="1">
    <source>
        <dbReference type="EMBL" id="KAF1935495.1"/>
    </source>
</evidence>
<dbReference type="AlphaFoldDB" id="A0A6A5S4E1"/>
<organism evidence="1 2">
    <name type="scientific">Clathrospora elynae</name>
    <dbReference type="NCBI Taxonomy" id="706981"/>
    <lineage>
        <taxon>Eukaryota</taxon>
        <taxon>Fungi</taxon>
        <taxon>Dikarya</taxon>
        <taxon>Ascomycota</taxon>
        <taxon>Pezizomycotina</taxon>
        <taxon>Dothideomycetes</taxon>
        <taxon>Pleosporomycetidae</taxon>
        <taxon>Pleosporales</taxon>
        <taxon>Diademaceae</taxon>
        <taxon>Clathrospora</taxon>
    </lineage>
</organism>
<dbReference type="EMBL" id="ML976262">
    <property type="protein sequence ID" value="KAF1935495.1"/>
    <property type="molecule type" value="Genomic_DNA"/>
</dbReference>
<feature type="non-terminal residue" evidence="1">
    <location>
        <position position="1"/>
    </location>
</feature>
<evidence type="ECO:0000313" key="2">
    <source>
        <dbReference type="Proteomes" id="UP000800038"/>
    </source>
</evidence>
<sequence>TAIVTMYTGDSCNGNNSQFTVVNGGNRCVKVPFPVRSISVQGSGCVVRSWSGGNCAGSHAGPAYGTCTGVLYASISVAC</sequence>
<dbReference type="Proteomes" id="UP000800038">
    <property type="component" value="Unassembled WGS sequence"/>
</dbReference>
<accession>A0A6A5S4E1</accession>
<proteinExistence type="predicted"/>
<keyword evidence="2" id="KW-1185">Reference proteome</keyword>
<feature type="non-terminal residue" evidence="1">
    <location>
        <position position="79"/>
    </location>
</feature>
<protein>
    <submittedName>
        <fullName evidence="1">Uncharacterized protein</fullName>
    </submittedName>
</protein>
<dbReference type="OrthoDB" id="3776223at2759"/>